<reference evidence="2" key="1">
    <citation type="journal article" date="2014" name="Genome Announc.">
        <title>Genome Sequence of Arthrobacter siccitolerans 4J27, a Xeroprotectant-Producing Desiccation-Tolerant Microorganism.</title>
        <authorList>
            <person name="Manzanera M."/>
            <person name="Santa-Cruz-Calvo L."/>
            <person name="Vilchez J.I."/>
            <person name="Garcia-Fontana C."/>
            <person name="Silva-Castro G.A."/>
            <person name="Calvo C."/>
            <person name="Gonzalez-Lopez J."/>
        </authorList>
    </citation>
    <scope>NUCLEOTIDE SEQUENCE [LARGE SCALE GENOMIC DNA]</scope>
    <source>
        <strain evidence="2">4J27</strain>
    </source>
</reference>
<comment type="caution">
    <text evidence="1">The sequence shown here is derived from an EMBL/GenBank/DDBJ whole genome shotgun (WGS) entry which is preliminary data.</text>
</comment>
<keyword evidence="2" id="KW-1185">Reference proteome</keyword>
<dbReference type="AlphaFoldDB" id="A0A024H5C3"/>
<organism evidence="1 2">
    <name type="scientific">Pseudarthrobacter siccitolerans</name>
    <dbReference type="NCBI Taxonomy" id="861266"/>
    <lineage>
        <taxon>Bacteria</taxon>
        <taxon>Bacillati</taxon>
        <taxon>Actinomycetota</taxon>
        <taxon>Actinomycetes</taxon>
        <taxon>Micrococcales</taxon>
        <taxon>Micrococcaceae</taxon>
        <taxon>Pseudarthrobacter</taxon>
    </lineage>
</organism>
<dbReference type="EMBL" id="CAQI01000048">
    <property type="protein sequence ID" value="CCQ47208.1"/>
    <property type="molecule type" value="Genomic_DNA"/>
</dbReference>
<accession>A0A024H5C3</accession>
<dbReference type="Proteomes" id="UP000035722">
    <property type="component" value="Unassembled WGS sequence"/>
</dbReference>
<name>A0A024H5C3_9MICC</name>
<sequence>MRSLISRPEGPKPRAAFMVGRSFDLTGQIMELPMVYGGLR</sequence>
<dbReference type="STRING" id="861266.ARTSIC4J27_3188"/>
<evidence type="ECO:0000313" key="2">
    <source>
        <dbReference type="Proteomes" id="UP000035722"/>
    </source>
</evidence>
<protein>
    <submittedName>
        <fullName evidence="1">Uncharacterized protein</fullName>
    </submittedName>
</protein>
<proteinExistence type="predicted"/>
<evidence type="ECO:0000313" key="1">
    <source>
        <dbReference type="EMBL" id="CCQ47208.1"/>
    </source>
</evidence>
<gene>
    <name evidence="1" type="ORF">ARTSIC4J27_3188</name>
</gene>